<dbReference type="Gene3D" id="3.40.50.150">
    <property type="entry name" value="Vaccinia Virus protein VP39"/>
    <property type="match status" value="1"/>
</dbReference>
<reference evidence="2 3" key="1">
    <citation type="submission" date="2022-06" db="EMBL/GenBank/DDBJ databases">
        <title>Isolation of gut microbiota from human fecal samples.</title>
        <authorList>
            <person name="Pamer E.G."/>
            <person name="Barat B."/>
            <person name="Waligurski E."/>
            <person name="Medina S."/>
            <person name="Paddock L."/>
            <person name="Mostad J."/>
        </authorList>
    </citation>
    <scope>NUCLEOTIDE SEQUENCE [LARGE SCALE GENOMIC DNA]</scope>
    <source>
        <strain evidence="2 3">DFI.1.1</strain>
    </source>
</reference>
<comment type="caution">
    <text evidence="2">The sequence shown here is derived from an EMBL/GenBank/DDBJ whole genome shotgun (WGS) entry which is preliminary data.</text>
</comment>
<keyword evidence="2" id="KW-0489">Methyltransferase</keyword>
<evidence type="ECO:0000313" key="3">
    <source>
        <dbReference type="Proteomes" id="UP001206692"/>
    </source>
</evidence>
<dbReference type="GO" id="GO:0008168">
    <property type="term" value="F:methyltransferase activity"/>
    <property type="evidence" value="ECO:0007669"/>
    <property type="project" value="UniProtKB-KW"/>
</dbReference>
<name>A0ABT1STN8_9FIRM</name>
<dbReference type="GO" id="GO:0032259">
    <property type="term" value="P:methylation"/>
    <property type="evidence" value="ECO:0007669"/>
    <property type="project" value="UniProtKB-KW"/>
</dbReference>
<dbReference type="PANTHER" id="PTHR43591">
    <property type="entry name" value="METHYLTRANSFERASE"/>
    <property type="match status" value="1"/>
</dbReference>
<dbReference type="SUPFAM" id="SSF53335">
    <property type="entry name" value="S-adenosyl-L-methionine-dependent methyltransferases"/>
    <property type="match status" value="1"/>
</dbReference>
<dbReference type="Pfam" id="PF08241">
    <property type="entry name" value="Methyltransf_11"/>
    <property type="match status" value="1"/>
</dbReference>
<evidence type="ECO:0000259" key="1">
    <source>
        <dbReference type="Pfam" id="PF08241"/>
    </source>
</evidence>
<dbReference type="RefSeq" id="WP_062411311.1">
    <property type="nucleotide sequence ID" value="NZ_JAJCIO010000019.1"/>
</dbReference>
<gene>
    <name evidence="2" type="ORF">NE675_09465</name>
</gene>
<proteinExistence type="predicted"/>
<feature type="domain" description="Methyltransferase type 11" evidence="1">
    <location>
        <begin position="66"/>
        <end position="160"/>
    </location>
</feature>
<keyword evidence="3" id="KW-1185">Reference proteome</keyword>
<keyword evidence="2" id="KW-0808">Transferase</keyword>
<dbReference type="EMBL" id="JANGEW010000018">
    <property type="protein sequence ID" value="MCQ5343245.1"/>
    <property type="molecule type" value="Genomic_DNA"/>
</dbReference>
<dbReference type="CDD" id="cd02440">
    <property type="entry name" value="AdoMet_MTases"/>
    <property type="match status" value="1"/>
</dbReference>
<protein>
    <submittedName>
        <fullName evidence="2">Class I SAM-dependent methyltransferase</fullName>
    </submittedName>
</protein>
<accession>A0ABT1STN8</accession>
<organism evidence="2 3">
    <name type="scientific">Megasphaera massiliensis</name>
    <dbReference type="NCBI Taxonomy" id="1232428"/>
    <lineage>
        <taxon>Bacteria</taxon>
        <taxon>Bacillati</taxon>
        <taxon>Bacillota</taxon>
        <taxon>Negativicutes</taxon>
        <taxon>Veillonellales</taxon>
        <taxon>Veillonellaceae</taxon>
        <taxon>Megasphaera</taxon>
    </lineage>
</organism>
<sequence length="258" mass="29550">MIISSLKYKEKIDTYSELNRKIEAYWDSRSDDFSKTRRKELEGPSAKAWSRLLQEKLPQGKKLHILDIGTGAGFFAILLGKLGHVMTGIDMSGEMLHEAKLNALAYGVPAKFKKMNAQELDFESESFDAVISRNLTWTLPDAMVAYQEWQRVLKPNGVLLNFDSDYGRETFSKKENQEHVHANIQQELIDTCNSIKDSVRISDHRRPGWDTAYLQSLHMEVAVEADIAPRVHNDPNMQYDDVPLFAITARKVFHTDDF</sequence>
<dbReference type="InterPro" id="IPR029063">
    <property type="entry name" value="SAM-dependent_MTases_sf"/>
</dbReference>
<dbReference type="InterPro" id="IPR013216">
    <property type="entry name" value="Methyltransf_11"/>
</dbReference>
<evidence type="ECO:0000313" key="2">
    <source>
        <dbReference type="EMBL" id="MCQ5343245.1"/>
    </source>
</evidence>
<dbReference type="Proteomes" id="UP001206692">
    <property type="component" value="Unassembled WGS sequence"/>
</dbReference>